<dbReference type="AlphaFoldDB" id="A0A2G8REB8"/>
<protein>
    <submittedName>
        <fullName evidence="2">Uncharacterized protein</fullName>
    </submittedName>
</protein>
<feature type="compositionally biased region" description="Basic and acidic residues" evidence="1">
    <location>
        <begin position="109"/>
        <end position="121"/>
    </location>
</feature>
<feature type="region of interest" description="Disordered" evidence="1">
    <location>
        <begin position="96"/>
        <end position="136"/>
    </location>
</feature>
<evidence type="ECO:0000256" key="1">
    <source>
        <dbReference type="SAM" id="MobiDB-lite"/>
    </source>
</evidence>
<reference evidence="2 3" key="1">
    <citation type="submission" date="2013-09" db="EMBL/GenBank/DDBJ databases">
        <title>Genome sequencing of Phaeobacter antarcticus sp. nov. SM1211.</title>
        <authorList>
            <person name="Zhang X.-Y."/>
            <person name="Liu C."/>
            <person name="Chen X.-L."/>
            <person name="Xie B.-B."/>
            <person name="Qin Q.-L."/>
            <person name="Rong J.-C."/>
            <person name="Zhang Y.-Z."/>
        </authorList>
    </citation>
    <scope>NUCLEOTIDE SEQUENCE [LARGE SCALE GENOMIC DNA]</scope>
    <source>
        <strain evidence="2 3">SM1211</strain>
    </source>
</reference>
<keyword evidence="3" id="KW-1185">Reference proteome</keyword>
<name>A0A2G8REB8_9RHOB</name>
<comment type="caution">
    <text evidence="2">The sequence shown here is derived from an EMBL/GenBank/DDBJ whole genome shotgun (WGS) entry which is preliminary data.</text>
</comment>
<dbReference type="EMBL" id="AWWI01000075">
    <property type="protein sequence ID" value="PIL19909.1"/>
    <property type="molecule type" value="Genomic_DNA"/>
</dbReference>
<dbReference type="Proteomes" id="UP000231259">
    <property type="component" value="Unassembled WGS sequence"/>
</dbReference>
<proteinExistence type="predicted"/>
<gene>
    <name evidence="2" type="ORF">P775_12045</name>
</gene>
<feature type="non-terminal residue" evidence="2">
    <location>
        <position position="136"/>
    </location>
</feature>
<evidence type="ECO:0000313" key="2">
    <source>
        <dbReference type="EMBL" id="PIL19909.1"/>
    </source>
</evidence>
<evidence type="ECO:0000313" key="3">
    <source>
        <dbReference type="Proteomes" id="UP000231259"/>
    </source>
</evidence>
<organism evidence="2 3">
    <name type="scientific">Puniceibacterium antarcticum</name>
    <dbReference type="NCBI Taxonomy" id="1206336"/>
    <lineage>
        <taxon>Bacteria</taxon>
        <taxon>Pseudomonadati</taxon>
        <taxon>Pseudomonadota</taxon>
        <taxon>Alphaproteobacteria</taxon>
        <taxon>Rhodobacterales</taxon>
        <taxon>Paracoccaceae</taxon>
        <taxon>Puniceibacterium</taxon>
    </lineage>
</organism>
<accession>A0A2G8REB8</accession>
<sequence length="136" mass="14301">MSRVTRFAGRDPGPNARVAGFMAHLRGHGLRLGVAETALAVEALTHVGAHDPDEARLALQAVCTGCAEEVAAFGALFDAWWRNDGRVRDKLIPSHAAATEHMRNSRSADGPETHGTGRMDSPDESNGAGEAMSGGE</sequence>